<evidence type="ECO:0000256" key="3">
    <source>
        <dbReference type="ARBA" id="ARBA00022989"/>
    </source>
</evidence>
<gene>
    <name evidence="10" type="ORF">DPMN_131225</name>
</gene>
<evidence type="ECO:0000256" key="6">
    <source>
        <dbReference type="ARBA" id="ARBA00023170"/>
    </source>
</evidence>
<dbReference type="GO" id="GO:0016020">
    <property type="term" value="C:membrane"/>
    <property type="evidence" value="ECO:0007669"/>
    <property type="project" value="UniProtKB-SubCell"/>
</dbReference>
<evidence type="ECO:0000256" key="2">
    <source>
        <dbReference type="ARBA" id="ARBA00022692"/>
    </source>
</evidence>
<evidence type="ECO:0000256" key="1">
    <source>
        <dbReference type="ARBA" id="ARBA00004141"/>
    </source>
</evidence>
<dbReference type="PANTHER" id="PTHR24238">
    <property type="entry name" value="G-PROTEIN COUPLED RECEPTOR"/>
    <property type="match status" value="1"/>
</dbReference>
<comment type="caution">
    <text evidence="10">The sequence shown here is derived from an EMBL/GenBank/DDBJ whole genome shotgun (WGS) entry which is preliminary data.</text>
</comment>
<reference evidence="10" key="1">
    <citation type="journal article" date="2019" name="bioRxiv">
        <title>The Genome of the Zebra Mussel, Dreissena polymorpha: A Resource for Invasive Species Research.</title>
        <authorList>
            <person name="McCartney M.A."/>
            <person name="Auch B."/>
            <person name="Kono T."/>
            <person name="Mallez S."/>
            <person name="Zhang Y."/>
            <person name="Obille A."/>
            <person name="Becker A."/>
            <person name="Abrahante J.E."/>
            <person name="Garbe J."/>
            <person name="Badalamenti J.P."/>
            <person name="Herman A."/>
            <person name="Mangelson H."/>
            <person name="Liachko I."/>
            <person name="Sullivan S."/>
            <person name="Sone E.D."/>
            <person name="Koren S."/>
            <person name="Silverstein K.A.T."/>
            <person name="Beckman K.B."/>
            <person name="Gohl D.M."/>
        </authorList>
    </citation>
    <scope>NUCLEOTIDE SEQUENCE</scope>
    <source>
        <strain evidence="10">Duluth1</strain>
        <tissue evidence="10">Whole animal</tissue>
    </source>
</reference>
<keyword evidence="2 8" id="KW-0812">Transmembrane</keyword>
<dbReference type="InterPro" id="IPR000276">
    <property type="entry name" value="GPCR_Rhodpsn"/>
</dbReference>
<dbReference type="GO" id="GO:0004930">
    <property type="term" value="F:G protein-coupled receptor activity"/>
    <property type="evidence" value="ECO:0007669"/>
    <property type="project" value="UniProtKB-KW"/>
</dbReference>
<keyword evidence="3 8" id="KW-1133">Transmembrane helix</keyword>
<dbReference type="CDD" id="cd00637">
    <property type="entry name" value="7tm_classA_rhodopsin-like"/>
    <property type="match status" value="1"/>
</dbReference>
<dbReference type="PRINTS" id="PR00237">
    <property type="entry name" value="GPCRRHODOPSN"/>
</dbReference>
<keyword evidence="11" id="KW-1185">Reference proteome</keyword>
<dbReference type="EMBL" id="JAIWYP010000005">
    <property type="protein sequence ID" value="KAH3829231.1"/>
    <property type="molecule type" value="Genomic_DNA"/>
</dbReference>
<organism evidence="10 11">
    <name type="scientific">Dreissena polymorpha</name>
    <name type="common">Zebra mussel</name>
    <name type="synonym">Mytilus polymorpha</name>
    <dbReference type="NCBI Taxonomy" id="45954"/>
    <lineage>
        <taxon>Eukaryota</taxon>
        <taxon>Metazoa</taxon>
        <taxon>Spiralia</taxon>
        <taxon>Lophotrochozoa</taxon>
        <taxon>Mollusca</taxon>
        <taxon>Bivalvia</taxon>
        <taxon>Autobranchia</taxon>
        <taxon>Heteroconchia</taxon>
        <taxon>Euheterodonta</taxon>
        <taxon>Imparidentia</taxon>
        <taxon>Neoheterodontei</taxon>
        <taxon>Myida</taxon>
        <taxon>Dreissenoidea</taxon>
        <taxon>Dreissenidae</taxon>
        <taxon>Dreissena</taxon>
    </lineage>
</organism>
<evidence type="ECO:0000256" key="8">
    <source>
        <dbReference type="SAM" id="Phobius"/>
    </source>
</evidence>
<evidence type="ECO:0000313" key="10">
    <source>
        <dbReference type="EMBL" id="KAH3829231.1"/>
    </source>
</evidence>
<feature type="transmembrane region" description="Helical" evidence="8">
    <location>
        <begin position="71"/>
        <end position="95"/>
    </location>
</feature>
<evidence type="ECO:0000256" key="7">
    <source>
        <dbReference type="ARBA" id="ARBA00023224"/>
    </source>
</evidence>
<keyword evidence="4" id="KW-0297">G-protein coupled receptor</keyword>
<name>A0A9D4H477_DREPO</name>
<feature type="transmembrane region" description="Helical" evidence="8">
    <location>
        <begin position="246"/>
        <end position="269"/>
    </location>
</feature>
<accession>A0A9D4H477</accession>
<feature type="transmembrane region" description="Helical" evidence="8">
    <location>
        <begin position="151"/>
        <end position="170"/>
    </location>
</feature>
<keyword evidence="6" id="KW-0675">Receptor</keyword>
<evidence type="ECO:0000259" key="9">
    <source>
        <dbReference type="PROSITE" id="PS50262"/>
    </source>
</evidence>
<dbReference type="PANTHER" id="PTHR24238:SF47">
    <property type="entry name" value="ECDYSTEROIDS_DOPAMINE RECEPTOR-RELATED"/>
    <property type="match status" value="1"/>
</dbReference>
<evidence type="ECO:0000256" key="4">
    <source>
        <dbReference type="ARBA" id="ARBA00023040"/>
    </source>
</evidence>
<proteinExistence type="predicted"/>
<keyword evidence="7" id="KW-0807">Transducer</keyword>
<comment type="subcellular location">
    <subcellularLocation>
        <location evidence="1">Membrane</location>
        <topology evidence="1">Multi-pass membrane protein</topology>
    </subcellularLocation>
</comment>
<feature type="transmembrane region" description="Helical" evidence="8">
    <location>
        <begin position="38"/>
        <end position="59"/>
    </location>
</feature>
<dbReference type="PROSITE" id="PS50262">
    <property type="entry name" value="G_PROTEIN_RECEP_F1_2"/>
    <property type="match status" value="1"/>
</dbReference>
<sequence>MDKLNGTNITNGANTTAHDKVLEAPMLNLTPDAFLHGLTAYIALAMLLGLPGNIIVVIVNGRIKTPTATDWMIIYLAVSDICSLVVCGPSFILMITKLWNYFMPSSICSFHFMIMNACFMASTILITVIAVIRRSVMINNREQMSARISKLIGAFVIFLSIVLGSPSLILNKNTPSGFCYFDKQKAQLQTIVYGVYMLIILISNAITCVCYLSIVPKIRNATRVAPTENINNAFVRTRRAAIKATMCLALVSVVFLFSTVAPLTVVTILNASNHNVGVVMNTFIFVLSRFYFTNNFANPLIYLWMNSRFRQHVCGMFQRSSRNTDT</sequence>
<feature type="domain" description="G-protein coupled receptors family 1 profile" evidence="9">
    <location>
        <begin position="52"/>
        <end position="302"/>
    </location>
</feature>
<feature type="transmembrane region" description="Helical" evidence="8">
    <location>
        <begin position="190"/>
        <end position="214"/>
    </location>
</feature>
<keyword evidence="5 8" id="KW-0472">Membrane</keyword>
<protein>
    <recommendedName>
        <fullName evidence="9">G-protein coupled receptors family 1 profile domain-containing protein</fullName>
    </recommendedName>
</protein>
<dbReference type="AlphaFoldDB" id="A0A9D4H477"/>
<dbReference type="SUPFAM" id="SSF81321">
    <property type="entry name" value="Family A G protein-coupled receptor-like"/>
    <property type="match status" value="1"/>
</dbReference>
<dbReference type="Gene3D" id="1.20.1070.10">
    <property type="entry name" value="Rhodopsin 7-helix transmembrane proteins"/>
    <property type="match status" value="1"/>
</dbReference>
<dbReference type="InterPro" id="IPR017452">
    <property type="entry name" value="GPCR_Rhodpsn_7TM"/>
</dbReference>
<reference evidence="10" key="2">
    <citation type="submission" date="2020-11" db="EMBL/GenBank/DDBJ databases">
        <authorList>
            <person name="McCartney M.A."/>
            <person name="Auch B."/>
            <person name="Kono T."/>
            <person name="Mallez S."/>
            <person name="Becker A."/>
            <person name="Gohl D.M."/>
            <person name="Silverstein K.A.T."/>
            <person name="Koren S."/>
            <person name="Bechman K.B."/>
            <person name="Herman A."/>
            <person name="Abrahante J.E."/>
            <person name="Garbe J."/>
        </authorList>
    </citation>
    <scope>NUCLEOTIDE SEQUENCE</scope>
    <source>
        <strain evidence="10">Duluth1</strain>
        <tissue evidence="10">Whole animal</tissue>
    </source>
</reference>
<evidence type="ECO:0000256" key="5">
    <source>
        <dbReference type="ARBA" id="ARBA00023136"/>
    </source>
</evidence>
<evidence type="ECO:0000313" key="11">
    <source>
        <dbReference type="Proteomes" id="UP000828390"/>
    </source>
</evidence>
<dbReference type="Proteomes" id="UP000828390">
    <property type="component" value="Unassembled WGS sequence"/>
</dbReference>
<dbReference type="Pfam" id="PF00001">
    <property type="entry name" value="7tm_1"/>
    <property type="match status" value="1"/>
</dbReference>
<feature type="transmembrane region" description="Helical" evidence="8">
    <location>
        <begin position="110"/>
        <end position="131"/>
    </location>
</feature>